<evidence type="ECO:0000313" key="2">
    <source>
        <dbReference type="EMBL" id="MYL15730.1"/>
    </source>
</evidence>
<accession>A0A6B1IIU2</accession>
<sequence length="180" mass="20101">MRNDHTDKTIESPKNEPAPTPLISAADIPIADRPTVHIPEKRVYPLSEHARRIAETWSGTPTDHLTGLLGEDGVAKRLGIAEQLDVEVYTDGGDGGTDLRYRGTTIDVKTVGRHRSDPDLTVDAYSPLNADYYALASRIGETDIRLIGYAPRDFVANASTFRYEDRPYHCVEQEYLFPFL</sequence>
<evidence type="ECO:0000256" key="1">
    <source>
        <dbReference type="SAM" id="MobiDB-lite"/>
    </source>
</evidence>
<feature type="region of interest" description="Disordered" evidence="1">
    <location>
        <begin position="1"/>
        <end position="22"/>
    </location>
</feature>
<dbReference type="Proteomes" id="UP000460194">
    <property type="component" value="Unassembled WGS sequence"/>
</dbReference>
<dbReference type="RefSeq" id="WP_159368667.1">
    <property type="nucleotide sequence ID" value="NZ_WMEO01000003.1"/>
</dbReference>
<reference evidence="2 3" key="1">
    <citation type="submission" date="2019-11" db="EMBL/GenBank/DDBJ databases">
        <title>Genome sequences of 17 halophilic strains isolated from different environments.</title>
        <authorList>
            <person name="Furrow R.E."/>
        </authorList>
    </citation>
    <scope>NUCLEOTIDE SEQUENCE [LARGE SCALE GENOMIC DNA]</scope>
    <source>
        <strain evidence="2 3">22517_05_Cabo</strain>
    </source>
</reference>
<gene>
    <name evidence="2" type="ORF">GLW36_03590</name>
</gene>
<evidence type="ECO:0000313" key="3">
    <source>
        <dbReference type="Proteomes" id="UP000460194"/>
    </source>
</evidence>
<proteinExistence type="predicted"/>
<protein>
    <submittedName>
        <fullName evidence="2">Uncharacterized protein</fullName>
    </submittedName>
</protein>
<comment type="caution">
    <text evidence="2">The sequence shown here is derived from an EMBL/GenBank/DDBJ whole genome shotgun (WGS) entry which is preliminary data.</text>
</comment>
<feature type="compositionally biased region" description="Basic and acidic residues" evidence="1">
    <location>
        <begin position="1"/>
        <end position="14"/>
    </location>
</feature>
<dbReference type="AlphaFoldDB" id="A0A6B1IIU2"/>
<name>A0A6B1IIU2_9EURY</name>
<dbReference type="EMBL" id="WMEO01000003">
    <property type="protein sequence ID" value="MYL15730.1"/>
    <property type="molecule type" value="Genomic_DNA"/>
</dbReference>
<organism evidence="2 3">
    <name type="scientific">Halorubrum distributum</name>
    <dbReference type="NCBI Taxonomy" id="29283"/>
    <lineage>
        <taxon>Archaea</taxon>
        <taxon>Methanobacteriati</taxon>
        <taxon>Methanobacteriota</taxon>
        <taxon>Stenosarchaea group</taxon>
        <taxon>Halobacteria</taxon>
        <taxon>Halobacteriales</taxon>
        <taxon>Haloferacaceae</taxon>
        <taxon>Halorubrum</taxon>
        <taxon>Halorubrum distributum group</taxon>
    </lineage>
</organism>